<evidence type="ECO:0000313" key="5">
    <source>
        <dbReference type="Proteomes" id="UP000001312"/>
    </source>
</evidence>
<dbReference type="PANTHER" id="PTHR10366">
    <property type="entry name" value="NAD DEPENDENT EPIMERASE/DEHYDRATASE"/>
    <property type="match status" value="1"/>
</dbReference>
<reference evidence="5" key="1">
    <citation type="journal article" date="2011" name="PLoS Genet.">
        <title>Genomic analysis of the necrotrophic fungal pathogens Sclerotinia sclerotiorum and Botrytis cinerea.</title>
        <authorList>
            <person name="Amselem J."/>
            <person name="Cuomo C.A."/>
            <person name="van Kan J.A."/>
            <person name="Viaud M."/>
            <person name="Benito E.P."/>
            <person name="Couloux A."/>
            <person name="Coutinho P.M."/>
            <person name="de Vries R.P."/>
            <person name="Dyer P.S."/>
            <person name="Fillinger S."/>
            <person name="Fournier E."/>
            <person name="Gout L."/>
            <person name="Hahn M."/>
            <person name="Kohn L."/>
            <person name="Lapalu N."/>
            <person name="Plummer K.M."/>
            <person name="Pradier J.M."/>
            <person name="Quevillon E."/>
            <person name="Sharon A."/>
            <person name="Simon A."/>
            <person name="ten Have A."/>
            <person name="Tudzynski B."/>
            <person name="Tudzynski P."/>
            <person name="Wincker P."/>
            <person name="Andrew M."/>
            <person name="Anthouard V."/>
            <person name="Beever R.E."/>
            <person name="Beffa R."/>
            <person name="Benoit I."/>
            <person name="Bouzid O."/>
            <person name="Brault B."/>
            <person name="Chen Z."/>
            <person name="Choquer M."/>
            <person name="Collemare J."/>
            <person name="Cotton P."/>
            <person name="Danchin E.G."/>
            <person name="Da Silva C."/>
            <person name="Gautier A."/>
            <person name="Giraud C."/>
            <person name="Giraud T."/>
            <person name="Gonzalez C."/>
            <person name="Grossetete S."/>
            <person name="Guldener U."/>
            <person name="Henrissat B."/>
            <person name="Howlett B.J."/>
            <person name="Kodira C."/>
            <person name="Kretschmer M."/>
            <person name="Lappartient A."/>
            <person name="Leroch M."/>
            <person name="Levis C."/>
            <person name="Mauceli E."/>
            <person name="Neuveglise C."/>
            <person name="Oeser B."/>
            <person name="Pearson M."/>
            <person name="Poulain J."/>
            <person name="Poussereau N."/>
            <person name="Quesneville H."/>
            <person name="Rascle C."/>
            <person name="Schumacher J."/>
            <person name="Segurens B."/>
            <person name="Sexton A."/>
            <person name="Silva E."/>
            <person name="Sirven C."/>
            <person name="Soanes D.M."/>
            <person name="Talbot N.J."/>
            <person name="Templeton M."/>
            <person name="Yandava C."/>
            <person name="Yarden O."/>
            <person name="Zeng Q."/>
            <person name="Rollins J.A."/>
            <person name="Lebrun M.H."/>
            <person name="Dickman M."/>
        </authorList>
    </citation>
    <scope>NUCLEOTIDE SEQUENCE [LARGE SCALE GENOMIC DNA]</scope>
    <source>
        <strain evidence="5">ATCC 18683 / 1980 / Ss-1</strain>
    </source>
</reference>
<evidence type="ECO:0000256" key="1">
    <source>
        <dbReference type="ARBA" id="ARBA00023002"/>
    </source>
</evidence>
<sequence length="353" mass="39105">MPFCSYNADGPGGPISSLKNNGFVAAQILHAFLSRGYNIRTTIRSPDKAEALKKSFSKYTSQLSCVVVGDIVEEGAFDEAVKGVDGVVHSTSPFVFDVKDYEHDLLIPAINILKAVQNNAPQVERIIITSSFATIIDMDKGLRPGYTYSEKDWNPVTYDVAANPETSVEVSYCASKAFAEKAAWDFIKENKPNFNLSVVCPPMVYGPNAQNVTSLDHLNTSSADVYHLINGSEKTVLNTNFFGFVDVCDMGEAHARAYESAEAAGQHFIIAGGTYTYAQVCEVIRKHFPELKDKTPDPSTAPIENAYNFSNEKARKELGMDFRNLETTIHDQVLEFLNLEKKLVEYFFVNNDD</sequence>
<organism evidence="4 5">
    <name type="scientific">Sclerotinia sclerotiorum (strain ATCC 18683 / 1980 / Ss-1)</name>
    <name type="common">White mold</name>
    <name type="synonym">Whetzelinia sclerotiorum</name>
    <dbReference type="NCBI Taxonomy" id="665079"/>
    <lineage>
        <taxon>Eukaryota</taxon>
        <taxon>Fungi</taxon>
        <taxon>Dikarya</taxon>
        <taxon>Ascomycota</taxon>
        <taxon>Pezizomycotina</taxon>
        <taxon>Leotiomycetes</taxon>
        <taxon>Helotiales</taxon>
        <taxon>Sclerotiniaceae</taxon>
        <taxon>Sclerotinia</taxon>
    </lineage>
</organism>
<dbReference type="GO" id="GO:0016616">
    <property type="term" value="F:oxidoreductase activity, acting on the CH-OH group of donors, NAD or NADP as acceptor"/>
    <property type="evidence" value="ECO:0000318"/>
    <property type="project" value="GO_Central"/>
</dbReference>
<dbReference type="InterPro" id="IPR036291">
    <property type="entry name" value="NAD(P)-bd_dom_sf"/>
</dbReference>
<dbReference type="eggNOG" id="KOG1502">
    <property type="taxonomic scope" value="Eukaryota"/>
</dbReference>
<keyword evidence="1" id="KW-0560">Oxidoreductase</keyword>
<comment type="similarity">
    <text evidence="2">Belongs to the NAD(P)-dependent epimerase/dehydratase family. Dihydroflavonol-4-reductase subfamily.</text>
</comment>
<dbReference type="OMA" id="HVTCVIR"/>
<evidence type="ECO:0000256" key="2">
    <source>
        <dbReference type="ARBA" id="ARBA00023445"/>
    </source>
</evidence>
<protein>
    <recommendedName>
        <fullName evidence="3">NAD-dependent epimerase/dehydratase domain-containing protein</fullName>
    </recommendedName>
</protein>
<evidence type="ECO:0000313" key="4">
    <source>
        <dbReference type="EMBL" id="EDO01364.1"/>
    </source>
</evidence>
<dbReference type="FunFam" id="3.40.50.720:FF:001634">
    <property type="entry name" value="Uncharacterized protein"/>
    <property type="match status" value="1"/>
</dbReference>
<gene>
    <name evidence="4" type="ORF">SS1G_03838</name>
</gene>
<dbReference type="RefSeq" id="XP_001595749.1">
    <property type="nucleotide sequence ID" value="XM_001595699.1"/>
</dbReference>
<dbReference type="EMBL" id="CH476624">
    <property type="protein sequence ID" value="EDO01364.1"/>
    <property type="molecule type" value="Genomic_DNA"/>
</dbReference>
<accession>A7EEU8</accession>
<dbReference type="STRING" id="665079.A7EEU8"/>
<dbReference type="InParanoid" id="A7EEU8"/>
<dbReference type="PANTHER" id="PTHR10366:SF564">
    <property type="entry name" value="STEROL-4-ALPHA-CARBOXYLATE 3-DEHYDROGENASE, DECARBOXYLATING"/>
    <property type="match status" value="1"/>
</dbReference>
<dbReference type="AlphaFoldDB" id="A7EEU8"/>
<dbReference type="SUPFAM" id="SSF51735">
    <property type="entry name" value="NAD(P)-binding Rossmann-fold domains"/>
    <property type="match status" value="1"/>
</dbReference>
<dbReference type="InterPro" id="IPR001509">
    <property type="entry name" value="Epimerase_deHydtase"/>
</dbReference>
<dbReference type="KEGG" id="ssl:SS1G_03838"/>
<dbReference type="Gene3D" id="3.40.50.720">
    <property type="entry name" value="NAD(P)-binding Rossmann-like Domain"/>
    <property type="match status" value="1"/>
</dbReference>
<dbReference type="InterPro" id="IPR050425">
    <property type="entry name" value="NAD(P)_dehydrat-like"/>
</dbReference>
<dbReference type="Pfam" id="PF01370">
    <property type="entry name" value="Epimerase"/>
    <property type="match status" value="1"/>
</dbReference>
<dbReference type="CDD" id="cd05227">
    <property type="entry name" value="AR_SDR_e"/>
    <property type="match status" value="1"/>
</dbReference>
<dbReference type="GeneID" id="5491381"/>
<name>A7EEU8_SCLS1</name>
<feature type="domain" description="NAD-dependent epimerase/dehydratase" evidence="3">
    <location>
        <begin position="21"/>
        <end position="270"/>
    </location>
</feature>
<dbReference type="Proteomes" id="UP000001312">
    <property type="component" value="Unassembled WGS sequence"/>
</dbReference>
<dbReference type="HOGENOM" id="CLU_007383_9_2_1"/>
<evidence type="ECO:0000259" key="3">
    <source>
        <dbReference type="Pfam" id="PF01370"/>
    </source>
</evidence>
<keyword evidence="5" id="KW-1185">Reference proteome</keyword>
<proteinExistence type="inferred from homology"/>